<feature type="region of interest" description="Disordered" evidence="1">
    <location>
        <begin position="1"/>
        <end position="26"/>
    </location>
</feature>
<organism evidence="2 3">
    <name type="scientific">Kitasatospora cinereorecta</name>
    <dbReference type="NCBI Taxonomy" id="285560"/>
    <lineage>
        <taxon>Bacteria</taxon>
        <taxon>Bacillati</taxon>
        <taxon>Actinomycetota</taxon>
        <taxon>Actinomycetes</taxon>
        <taxon>Kitasatosporales</taxon>
        <taxon>Streptomycetaceae</taxon>
        <taxon>Kitasatospora</taxon>
    </lineage>
</organism>
<name>A0ABW0VGY6_9ACTN</name>
<dbReference type="EMBL" id="JBHSOC010000030">
    <property type="protein sequence ID" value="MFC5643351.1"/>
    <property type="molecule type" value="Genomic_DNA"/>
</dbReference>
<sequence>MAAATLGCPTTRTEAAAQTGDRPMPAERPRALDLLLLDGVAPGTRRAVVEEVVREVAPGADSVGVDLISDLPWPQEARAALTAIAEATGAREGETAVGLDLAEARKRAWFAALVPHTIAAEIWGPAGSDVSFAASDTGSVIGWTLPAERWNRVRARLRSRGIDADSATRPAP</sequence>
<protein>
    <submittedName>
        <fullName evidence="2">Uncharacterized protein</fullName>
    </submittedName>
</protein>
<proteinExistence type="predicted"/>
<gene>
    <name evidence="2" type="ORF">ACFPZF_18550</name>
</gene>
<dbReference type="RefSeq" id="WP_346141319.1">
    <property type="nucleotide sequence ID" value="NZ_BAAAUA010000004.1"/>
</dbReference>
<evidence type="ECO:0000313" key="2">
    <source>
        <dbReference type="EMBL" id="MFC5643351.1"/>
    </source>
</evidence>
<dbReference type="Proteomes" id="UP001596066">
    <property type="component" value="Unassembled WGS sequence"/>
</dbReference>
<reference evidence="3" key="1">
    <citation type="journal article" date="2019" name="Int. J. Syst. Evol. Microbiol.">
        <title>The Global Catalogue of Microorganisms (GCM) 10K type strain sequencing project: providing services to taxonomists for standard genome sequencing and annotation.</title>
        <authorList>
            <consortium name="The Broad Institute Genomics Platform"/>
            <consortium name="The Broad Institute Genome Sequencing Center for Infectious Disease"/>
            <person name="Wu L."/>
            <person name="Ma J."/>
        </authorList>
    </citation>
    <scope>NUCLEOTIDE SEQUENCE [LARGE SCALE GENOMIC DNA]</scope>
    <source>
        <strain evidence="3">CGMCC 4.1622</strain>
    </source>
</reference>
<evidence type="ECO:0000256" key="1">
    <source>
        <dbReference type="SAM" id="MobiDB-lite"/>
    </source>
</evidence>
<keyword evidence="3" id="KW-1185">Reference proteome</keyword>
<comment type="caution">
    <text evidence="2">The sequence shown here is derived from an EMBL/GenBank/DDBJ whole genome shotgun (WGS) entry which is preliminary data.</text>
</comment>
<evidence type="ECO:0000313" key="3">
    <source>
        <dbReference type="Proteomes" id="UP001596066"/>
    </source>
</evidence>
<accession>A0ABW0VGY6</accession>